<dbReference type="EnsemblMetazoa" id="XM_003243756.4">
    <property type="protein sequence ID" value="XP_003243804.1"/>
    <property type="gene ID" value="LOC100570917"/>
</dbReference>
<dbReference type="KEGG" id="api:100570917"/>
<comment type="similarity">
    <text evidence="4">Belongs to the phospholipase D family. MitoPLD/Zucchini subfamily.</text>
</comment>
<evidence type="ECO:0000313" key="9">
    <source>
        <dbReference type="Proteomes" id="UP000007819"/>
    </source>
</evidence>
<reference evidence="8" key="2">
    <citation type="submission" date="2022-06" db="UniProtKB">
        <authorList>
            <consortium name="EnsemblMetazoa"/>
        </authorList>
    </citation>
    <scope>IDENTIFICATION</scope>
</reference>
<sequence length="199" mass="23289">MKSITTIRLLGSFTLACCSAAFTTLLYNYFHQEETEVLFFYGTLPLCNLHRNITTITTTIQNNECFQCKLNIIIGWLNKSKKTLDICMYMLNHELLSNAVIDAYKRGVSVRIILNEDNLQTTWKMGNIGILKRVNKGKHNEHLMHHKFVIIDNKKVILGSLNWTKVSVRANWENIFITNNCELVNPFRQEFQRLWKQFN</sequence>
<evidence type="ECO:0000256" key="1">
    <source>
        <dbReference type="ARBA" id="ARBA00022801"/>
    </source>
</evidence>
<evidence type="ECO:0000256" key="5">
    <source>
        <dbReference type="ARBA" id="ARBA00040549"/>
    </source>
</evidence>
<dbReference type="PANTHER" id="PTHR43856:SF1">
    <property type="entry name" value="MITOCHONDRIAL CARDIOLIPIN HYDROLASE"/>
    <property type="match status" value="1"/>
</dbReference>
<dbReference type="InterPro" id="IPR001736">
    <property type="entry name" value="PLipase_D/transphosphatidylase"/>
</dbReference>
<dbReference type="AlphaFoldDB" id="A0A8R1W5W9"/>
<organism evidence="8 9">
    <name type="scientific">Acyrthosiphon pisum</name>
    <name type="common">Pea aphid</name>
    <dbReference type="NCBI Taxonomy" id="7029"/>
    <lineage>
        <taxon>Eukaryota</taxon>
        <taxon>Metazoa</taxon>
        <taxon>Ecdysozoa</taxon>
        <taxon>Arthropoda</taxon>
        <taxon>Hexapoda</taxon>
        <taxon>Insecta</taxon>
        <taxon>Pterygota</taxon>
        <taxon>Neoptera</taxon>
        <taxon>Paraneoptera</taxon>
        <taxon>Hemiptera</taxon>
        <taxon>Sternorrhyncha</taxon>
        <taxon>Aphidomorpha</taxon>
        <taxon>Aphidoidea</taxon>
        <taxon>Aphididae</taxon>
        <taxon>Macrosiphini</taxon>
        <taxon>Acyrthosiphon</taxon>
    </lineage>
</organism>
<evidence type="ECO:0000256" key="6">
    <source>
        <dbReference type="ARBA" id="ARBA00043167"/>
    </source>
</evidence>
<proteinExistence type="inferred from homology"/>
<dbReference type="Proteomes" id="UP000007819">
    <property type="component" value="Chromosome A3"/>
</dbReference>
<dbReference type="RefSeq" id="XP_003243804.1">
    <property type="nucleotide sequence ID" value="XM_003243756.3"/>
</dbReference>
<keyword evidence="1" id="KW-0378">Hydrolase</keyword>
<dbReference type="GeneID" id="100570917"/>
<keyword evidence="3" id="KW-0443">Lipid metabolism</keyword>
<dbReference type="Pfam" id="PF13091">
    <property type="entry name" value="PLDc_2"/>
    <property type="match status" value="1"/>
</dbReference>
<dbReference type="InterPro" id="IPR025202">
    <property type="entry name" value="PLD-like_dom"/>
</dbReference>
<keyword evidence="9" id="KW-1185">Reference proteome</keyword>
<dbReference type="Gene3D" id="3.30.870.10">
    <property type="entry name" value="Endonuclease Chain A"/>
    <property type="match status" value="1"/>
</dbReference>
<dbReference type="PROSITE" id="PS50035">
    <property type="entry name" value="PLD"/>
    <property type="match status" value="1"/>
</dbReference>
<dbReference type="PANTHER" id="PTHR43856">
    <property type="entry name" value="CARDIOLIPIN HYDROLASE"/>
    <property type="match status" value="1"/>
</dbReference>
<feature type="domain" description="PLD phosphodiesterase" evidence="7">
    <location>
        <begin position="140"/>
        <end position="167"/>
    </location>
</feature>
<protein>
    <recommendedName>
        <fullName evidence="5">Mitochondrial cardiolipin hydrolase</fullName>
    </recommendedName>
    <alternativeName>
        <fullName evidence="6">Mitochondrial phospholipase</fullName>
    </alternativeName>
</protein>
<keyword evidence="2" id="KW-0442">Lipid degradation</keyword>
<dbReference type="GO" id="GO:0016891">
    <property type="term" value="F:RNA endonuclease activity producing 5'-phosphomonoesters, hydrolytic mechanism"/>
    <property type="evidence" value="ECO:0007669"/>
    <property type="project" value="TreeGrafter"/>
</dbReference>
<evidence type="ECO:0000256" key="3">
    <source>
        <dbReference type="ARBA" id="ARBA00023098"/>
    </source>
</evidence>
<dbReference type="SMART" id="SM00155">
    <property type="entry name" value="PLDc"/>
    <property type="match status" value="1"/>
</dbReference>
<evidence type="ECO:0000313" key="8">
    <source>
        <dbReference type="EnsemblMetazoa" id="XP_003243804.1"/>
    </source>
</evidence>
<reference evidence="9" key="1">
    <citation type="submission" date="2010-06" db="EMBL/GenBank/DDBJ databases">
        <authorList>
            <person name="Jiang H."/>
            <person name="Abraham K."/>
            <person name="Ali S."/>
            <person name="Alsbrooks S.L."/>
            <person name="Anim B.N."/>
            <person name="Anosike U.S."/>
            <person name="Attaway T."/>
            <person name="Bandaranaike D.P."/>
            <person name="Battles P.K."/>
            <person name="Bell S.N."/>
            <person name="Bell A.V."/>
            <person name="Beltran B."/>
            <person name="Bickham C."/>
            <person name="Bustamante Y."/>
            <person name="Caleb T."/>
            <person name="Canada A."/>
            <person name="Cardenas V."/>
            <person name="Carter K."/>
            <person name="Chacko J."/>
            <person name="Chandrabose M.N."/>
            <person name="Chavez D."/>
            <person name="Chavez A."/>
            <person name="Chen L."/>
            <person name="Chu H.-S."/>
            <person name="Claassen K.J."/>
            <person name="Cockrell R."/>
            <person name="Collins M."/>
            <person name="Cooper J.A."/>
            <person name="Cree A."/>
            <person name="Curry S.M."/>
            <person name="Da Y."/>
            <person name="Dao M.D."/>
            <person name="Das B."/>
            <person name="Davila M.-L."/>
            <person name="Davy-Carroll L."/>
            <person name="Denson S."/>
            <person name="Dinh H."/>
            <person name="Ebong V.E."/>
            <person name="Edwards J.R."/>
            <person name="Egan A."/>
            <person name="El-Daye J."/>
            <person name="Escobedo L."/>
            <person name="Fernandez S."/>
            <person name="Fernando P.R."/>
            <person name="Flagg N."/>
            <person name="Forbes L.D."/>
            <person name="Fowler R.G."/>
            <person name="Fu Q."/>
            <person name="Gabisi R.A."/>
            <person name="Ganer J."/>
            <person name="Garbino Pronczuk A."/>
            <person name="Garcia R.M."/>
            <person name="Garner T."/>
            <person name="Garrett T.E."/>
            <person name="Gonzalez D.A."/>
            <person name="Hamid H."/>
            <person name="Hawkins E.S."/>
            <person name="Hirani K."/>
            <person name="Hogues M.E."/>
            <person name="Hollins B."/>
            <person name="Hsiao C.-H."/>
            <person name="Jabil R."/>
            <person name="James M.L."/>
            <person name="Jhangiani S.N."/>
            <person name="Johnson B."/>
            <person name="Johnson Q."/>
            <person name="Joshi V."/>
            <person name="Kalu J.B."/>
            <person name="Kam C."/>
            <person name="Kashfia A."/>
            <person name="Keebler J."/>
            <person name="Kisamo H."/>
            <person name="Kovar C.L."/>
            <person name="Lago L.A."/>
            <person name="Lai C.-Y."/>
            <person name="Laidlaw J."/>
            <person name="Lara F."/>
            <person name="Le T.-K."/>
            <person name="Lee S.L."/>
            <person name="Legall F.H."/>
            <person name="Lemon S.J."/>
            <person name="Lewis L.R."/>
            <person name="Li B."/>
            <person name="Liu Y."/>
            <person name="Liu Y.-S."/>
            <person name="Lopez J."/>
            <person name="Lozado R.J."/>
            <person name="Lu J."/>
            <person name="Madu R.C."/>
            <person name="Maheshwari M."/>
            <person name="Maheshwari R."/>
            <person name="Malloy K."/>
            <person name="Martinez E."/>
            <person name="Mathew T."/>
            <person name="Mercado I.C."/>
            <person name="Mercado C."/>
            <person name="Meyer B."/>
            <person name="Montgomery K."/>
            <person name="Morgan M.B."/>
            <person name="Munidasa M."/>
            <person name="Nazareth L.V."/>
            <person name="Nelson J."/>
            <person name="Ng B.M."/>
            <person name="Nguyen N.B."/>
            <person name="Nguyen P.Q."/>
            <person name="Nguyen T."/>
            <person name="Obregon M."/>
            <person name="Okwuonu G.O."/>
            <person name="Onwere C.G."/>
            <person name="Orozco G."/>
            <person name="Parra A."/>
            <person name="Patel S."/>
            <person name="Patil S."/>
            <person name="Perez A."/>
            <person name="Perez Y."/>
            <person name="Pham C."/>
            <person name="Primus E.L."/>
            <person name="Pu L.-L."/>
            <person name="Puazo M."/>
            <person name="Qin X."/>
            <person name="Quiroz J.B."/>
            <person name="Reese J."/>
            <person name="Richards S."/>
            <person name="Rives C.M."/>
            <person name="Robberts R."/>
            <person name="Ruiz S.J."/>
            <person name="Ruiz M.J."/>
            <person name="Santibanez J."/>
            <person name="Schneider B.W."/>
            <person name="Sisson I."/>
            <person name="Smith M."/>
            <person name="Sodergren E."/>
            <person name="Song X.-Z."/>
            <person name="Song B.B."/>
            <person name="Summersgill H."/>
            <person name="Thelus R."/>
            <person name="Thornton R.D."/>
            <person name="Trejos Z.Y."/>
            <person name="Usmani K."/>
            <person name="Vattathil S."/>
            <person name="Villasana D."/>
            <person name="Walker D.L."/>
            <person name="Wang S."/>
            <person name="Wang K."/>
            <person name="White C.S."/>
            <person name="Williams A.C."/>
            <person name="Williamson J."/>
            <person name="Wilson K."/>
            <person name="Woghiren I.O."/>
            <person name="Woodworth J.R."/>
            <person name="Worley K.C."/>
            <person name="Wright R.A."/>
            <person name="Wu W."/>
            <person name="Young L."/>
            <person name="Zhang L."/>
            <person name="Zhang J."/>
            <person name="Zhu Y."/>
            <person name="Muzny D.M."/>
            <person name="Weinstock G."/>
            <person name="Gibbs R.A."/>
        </authorList>
    </citation>
    <scope>NUCLEOTIDE SEQUENCE [LARGE SCALE GENOMIC DNA]</scope>
    <source>
        <strain evidence="9">LSR1</strain>
    </source>
</reference>
<dbReference type="OrthoDB" id="5205528at2759"/>
<dbReference type="SUPFAM" id="SSF56024">
    <property type="entry name" value="Phospholipase D/nuclease"/>
    <property type="match status" value="1"/>
</dbReference>
<accession>A0A8R1W5W9</accession>
<name>A0A8R1W5W9_ACYPI</name>
<evidence type="ECO:0000256" key="4">
    <source>
        <dbReference type="ARBA" id="ARBA00038012"/>
    </source>
</evidence>
<dbReference type="GO" id="GO:0016042">
    <property type="term" value="P:lipid catabolic process"/>
    <property type="evidence" value="ECO:0007669"/>
    <property type="project" value="UniProtKB-KW"/>
</dbReference>
<dbReference type="InterPro" id="IPR051406">
    <property type="entry name" value="PLD_domain"/>
</dbReference>
<evidence type="ECO:0000256" key="2">
    <source>
        <dbReference type="ARBA" id="ARBA00022963"/>
    </source>
</evidence>
<evidence type="ECO:0000259" key="7">
    <source>
        <dbReference type="PROSITE" id="PS50035"/>
    </source>
</evidence>